<evidence type="ECO:0000313" key="2">
    <source>
        <dbReference type="EMBL" id="MFC3763016.1"/>
    </source>
</evidence>
<dbReference type="Proteomes" id="UP001595699">
    <property type="component" value="Unassembled WGS sequence"/>
</dbReference>
<dbReference type="RefSeq" id="WP_205119898.1">
    <property type="nucleotide sequence ID" value="NZ_JAFBCM010000001.1"/>
</dbReference>
<keyword evidence="1" id="KW-0732">Signal</keyword>
<proteinExistence type="predicted"/>
<evidence type="ECO:0000256" key="1">
    <source>
        <dbReference type="SAM" id="SignalP"/>
    </source>
</evidence>
<protein>
    <submittedName>
        <fullName evidence="2">Peptidase inhibitor family I36 protein</fullName>
    </submittedName>
</protein>
<organism evidence="2 3">
    <name type="scientific">Tenggerimyces flavus</name>
    <dbReference type="NCBI Taxonomy" id="1708749"/>
    <lineage>
        <taxon>Bacteria</taxon>
        <taxon>Bacillati</taxon>
        <taxon>Actinomycetota</taxon>
        <taxon>Actinomycetes</taxon>
        <taxon>Propionibacteriales</taxon>
        <taxon>Nocardioidaceae</taxon>
        <taxon>Tenggerimyces</taxon>
    </lineage>
</organism>
<sequence length="132" mass="14493">MVRKIALAAILGLLAIFLTPGPAYAAAPGNGRCDANEVCLFEHERFGGGVADFRCGSNYCEFRSFTSWTFGNGHRLNDAVSSVKNRTGKWVTLFIDAPPDSGRPFSGVEPNGEWAVMGFDWNDYFSSMWISQ</sequence>
<dbReference type="Pfam" id="PF03995">
    <property type="entry name" value="Inhibitor_I36"/>
    <property type="match status" value="1"/>
</dbReference>
<gene>
    <name evidence="2" type="ORF">ACFOUW_19400</name>
</gene>
<evidence type="ECO:0000313" key="3">
    <source>
        <dbReference type="Proteomes" id="UP001595699"/>
    </source>
</evidence>
<name>A0ABV7YCH1_9ACTN</name>
<accession>A0ABV7YCH1</accession>
<dbReference type="Gene3D" id="2.60.20.10">
    <property type="entry name" value="Crystallins"/>
    <property type="match status" value="1"/>
</dbReference>
<keyword evidence="3" id="KW-1185">Reference proteome</keyword>
<dbReference type="EMBL" id="JBHRZH010000017">
    <property type="protein sequence ID" value="MFC3763016.1"/>
    <property type="molecule type" value="Genomic_DNA"/>
</dbReference>
<feature type="chain" id="PRO_5045809440" evidence="1">
    <location>
        <begin position="26"/>
        <end position="132"/>
    </location>
</feature>
<reference evidence="3" key="1">
    <citation type="journal article" date="2019" name="Int. J. Syst. Evol. Microbiol.">
        <title>The Global Catalogue of Microorganisms (GCM) 10K type strain sequencing project: providing services to taxonomists for standard genome sequencing and annotation.</title>
        <authorList>
            <consortium name="The Broad Institute Genomics Platform"/>
            <consortium name="The Broad Institute Genome Sequencing Center for Infectious Disease"/>
            <person name="Wu L."/>
            <person name="Ma J."/>
        </authorList>
    </citation>
    <scope>NUCLEOTIDE SEQUENCE [LARGE SCALE GENOMIC DNA]</scope>
    <source>
        <strain evidence="3">CGMCC 4.7241</strain>
    </source>
</reference>
<feature type="signal peptide" evidence="1">
    <location>
        <begin position="1"/>
        <end position="25"/>
    </location>
</feature>
<comment type="caution">
    <text evidence="2">The sequence shown here is derived from an EMBL/GenBank/DDBJ whole genome shotgun (WGS) entry which is preliminary data.</text>
</comment>